<accession>A0A6L6PNU2</accession>
<dbReference type="RefSeq" id="WP_155466674.1">
    <property type="nucleotide sequence ID" value="NZ_WNKY01000038.1"/>
</dbReference>
<evidence type="ECO:0000313" key="2">
    <source>
        <dbReference type="Proteomes" id="UP000475582"/>
    </source>
</evidence>
<comment type="caution">
    <text evidence="1">The sequence shown here is derived from an EMBL/GenBank/DDBJ whole genome shotgun (WGS) entry which is preliminary data.</text>
</comment>
<reference evidence="1 2" key="1">
    <citation type="submission" date="2019-11" db="EMBL/GenBank/DDBJ databases">
        <title>Type strains purchased from KCTC, JCM and DSMZ.</title>
        <authorList>
            <person name="Lu H."/>
        </authorList>
    </citation>
    <scope>NUCLEOTIDE SEQUENCE [LARGE SCALE GENOMIC DNA]</scope>
    <source>
        <strain evidence="1 2">KCTC 22382</strain>
    </source>
</reference>
<sequence>MNRKLKPSSTYITNDRPAILGGARMTPFQLPPDFDLTLHRKILASGKVKAATPEDCAREIAILKQKIKDGLD</sequence>
<name>A0A6L6PNU2_9BURK</name>
<dbReference type="AlphaFoldDB" id="A0A6L6PNU2"/>
<keyword evidence="2" id="KW-1185">Reference proteome</keyword>
<dbReference type="EMBL" id="WNKY01000038">
    <property type="protein sequence ID" value="MTV40653.1"/>
    <property type="molecule type" value="Genomic_DNA"/>
</dbReference>
<protein>
    <submittedName>
        <fullName evidence="1">Uncharacterized protein</fullName>
    </submittedName>
</protein>
<dbReference type="Proteomes" id="UP000475582">
    <property type="component" value="Unassembled WGS sequence"/>
</dbReference>
<gene>
    <name evidence="1" type="ORF">GM676_24125</name>
</gene>
<organism evidence="1 2">
    <name type="scientific">Duganella radicis</name>
    <dbReference type="NCBI Taxonomy" id="551988"/>
    <lineage>
        <taxon>Bacteria</taxon>
        <taxon>Pseudomonadati</taxon>
        <taxon>Pseudomonadota</taxon>
        <taxon>Betaproteobacteria</taxon>
        <taxon>Burkholderiales</taxon>
        <taxon>Oxalobacteraceae</taxon>
        <taxon>Telluria group</taxon>
        <taxon>Duganella</taxon>
    </lineage>
</organism>
<evidence type="ECO:0000313" key="1">
    <source>
        <dbReference type="EMBL" id="MTV40653.1"/>
    </source>
</evidence>
<proteinExistence type="predicted"/>